<dbReference type="AlphaFoldDB" id="A0A8H8DIW6"/>
<sequence>AALYVRANQDCSETASAPPPRRAAQKIVDLYGKPEILFFGPDEGTAEYMDWASSHARARGAFFWKAFTTGKSQSIGGIPHDVFGMTTRSVHQYVLGILRKLNIKEENITKFQTGGPDGDLGSNEILISKDKTIGIVDGSGVLYDPKGIDREELRKLASKRQMINQFDVSKLSEKGFRVLVDEKNVKLPDGRIIDNGLTFRNEFHLEASADLFVPCGGRPEAVDLGNVHRLLDAEGNPRFKYIVEGANLFFTQEARMRLEKAGAIICKDASANKGGVTSSSLEVLAALSFSDDEFAKHMMVRDAANPPAFYRDYVSSVHAVIEKNAELEFECIWREHARTGKARAILSDELSYAIVKLNEELQRTTLWDNVALRKVVLVEALPKLLLDTLDLDTIM</sequence>
<dbReference type="SUPFAM" id="SSF51735">
    <property type="entry name" value="NAD(P)-binding Rossmann-fold domains"/>
    <property type="match status" value="1"/>
</dbReference>
<evidence type="ECO:0000256" key="2">
    <source>
        <dbReference type="ARBA" id="ARBA00023027"/>
    </source>
</evidence>
<gene>
    <name evidence="4" type="ORF">BJ554DRAFT_8037</name>
</gene>
<name>A0A8H8DIW6_9FUNG</name>
<evidence type="ECO:0000313" key="4">
    <source>
        <dbReference type="EMBL" id="KAG5459980.1"/>
    </source>
</evidence>
<feature type="domain" description="Glutamate/phenylalanine/leucine/valine/L-tryptophan dehydrogenase C-terminal" evidence="3">
    <location>
        <begin position="77"/>
        <end position="340"/>
    </location>
</feature>
<keyword evidence="5" id="KW-1185">Reference proteome</keyword>
<reference evidence="4 5" key="1">
    <citation type="journal article" name="Sci. Rep.">
        <title>Genome-scale phylogenetic analyses confirm Olpidium as the closest living zoosporic fungus to the non-flagellated, terrestrial fungi.</title>
        <authorList>
            <person name="Chang Y."/>
            <person name="Rochon D."/>
            <person name="Sekimoto S."/>
            <person name="Wang Y."/>
            <person name="Chovatia M."/>
            <person name="Sandor L."/>
            <person name="Salamov A."/>
            <person name="Grigoriev I.V."/>
            <person name="Stajich J.E."/>
            <person name="Spatafora J.W."/>
        </authorList>
    </citation>
    <scope>NUCLEOTIDE SEQUENCE [LARGE SCALE GENOMIC DNA]</scope>
    <source>
        <strain evidence="4">S191</strain>
    </source>
</reference>
<protein>
    <submittedName>
        <fullName evidence="4">Glutamate dehydrogenase</fullName>
    </submittedName>
</protein>
<dbReference type="Proteomes" id="UP000673691">
    <property type="component" value="Unassembled WGS sequence"/>
</dbReference>
<dbReference type="EMBL" id="JAEFCI010005983">
    <property type="protein sequence ID" value="KAG5459980.1"/>
    <property type="molecule type" value="Genomic_DNA"/>
</dbReference>
<dbReference type="SMART" id="SM00839">
    <property type="entry name" value="ELFV_dehydrog"/>
    <property type="match status" value="1"/>
</dbReference>
<dbReference type="Gene3D" id="3.40.50.720">
    <property type="entry name" value="NAD(P)-binding Rossmann-like Domain"/>
    <property type="match status" value="1"/>
</dbReference>
<evidence type="ECO:0000313" key="5">
    <source>
        <dbReference type="Proteomes" id="UP000673691"/>
    </source>
</evidence>
<evidence type="ECO:0000256" key="1">
    <source>
        <dbReference type="ARBA" id="ARBA00023002"/>
    </source>
</evidence>
<dbReference type="GO" id="GO:0004352">
    <property type="term" value="F:glutamate dehydrogenase (NAD+) activity"/>
    <property type="evidence" value="ECO:0007669"/>
    <property type="project" value="TreeGrafter"/>
</dbReference>
<feature type="non-terminal residue" evidence="4">
    <location>
        <position position="1"/>
    </location>
</feature>
<comment type="caution">
    <text evidence="4">The sequence shown here is derived from an EMBL/GenBank/DDBJ whole genome shotgun (WGS) entry which is preliminary data.</text>
</comment>
<dbReference type="InterPro" id="IPR036291">
    <property type="entry name" value="NAD(P)-bd_dom_sf"/>
</dbReference>
<evidence type="ECO:0000259" key="3">
    <source>
        <dbReference type="SMART" id="SM00839"/>
    </source>
</evidence>
<dbReference type="OrthoDB" id="184415at2759"/>
<dbReference type="InterPro" id="IPR006096">
    <property type="entry name" value="Glu/Leu/Phe/Val/Trp_DH_C"/>
</dbReference>
<feature type="non-terminal residue" evidence="4">
    <location>
        <position position="395"/>
    </location>
</feature>
<dbReference type="GO" id="GO:0005739">
    <property type="term" value="C:mitochondrion"/>
    <property type="evidence" value="ECO:0007669"/>
    <property type="project" value="TreeGrafter"/>
</dbReference>
<dbReference type="PANTHER" id="PTHR11606:SF24">
    <property type="entry name" value="NAD-SPECIFIC GLUTAMATE DEHYDROGENASE"/>
    <property type="match status" value="1"/>
</dbReference>
<proteinExistence type="predicted"/>
<dbReference type="PANTHER" id="PTHR11606">
    <property type="entry name" value="GLUTAMATE DEHYDROGENASE"/>
    <property type="match status" value="1"/>
</dbReference>
<keyword evidence="2" id="KW-0520">NAD</keyword>
<keyword evidence="1" id="KW-0560">Oxidoreductase</keyword>
<dbReference type="GO" id="GO:0006538">
    <property type="term" value="P:L-glutamate catabolic process"/>
    <property type="evidence" value="ECO:0007669"/>
    <property type="project" value="TreeGrafter"/>
</dbReference>
<dbReference type="Pfam" id="PF00208">
    <property type="entry name" value="ELFV_dehydrog"/>
    <property type="match status" value="1"/>
</dbReference>
<organism evidence="4 5">
    <name type="scientific">Olpidium bornovanus</name>
    <dbReference type="NCBI Taxonomy" id="278681"/>
    <lineage>
        <taxon>Eukaryota</taxon>
        <taxon>Fungi</taxon>
        <taxon>Fungi incertae sedis</taxon>
        <taxon>Olpidiomycota</taxon>
        <taxon>Olpidiomycotina</taxon>
        <taxon>Olpidiomycetes</taxon>
        <taxon>Olpidiales</taxon>
        <taxon>Olpidiaceae</taxon>
        <taxon>Olpidium</taxon>
    </lineage>
</organism>
<accession>A0A8H8DIW6</accession>